<feature type="domain" description="HTH merR-type" evidence="3">
    <location>
        <begin position="1"/>
        <end position="69"/>
    </location>
</feature>
<dbReference type="Pfam" id="PF13411">
    <property type="entry name" value="MerR_1"/>
    <property type="match status" value="1"/>
</dbReference>
<dbReference type="Gene3D" id="1.10.1660.10">
    <property type="match status" value="1"/>
</dbReference>
<dbReference type="CDD" id="cd01109">
    <property type="entry name" value="HTH_YyaN"/>
    <property type="match status" value="1"/>
</dbReference>
<evidence type="ECO:0000313" key="5">
    <source>
        <dbReference type="Proteomes" id="UP001249945"/>
    </source>
</evidence>
<feature type="coiled-coil region" evidence="2">
    <location>
        <begin position="76"/>
        <end position="110"/>
    </location>
</feature>
<keyword evidence="1" id="KW-0238">DNA-binding</keyword>
<dbReference type="EMBL" id="JALRMR010000001">
    <property type="protein sequence ID" value="MDT1972874.1"/>
    <property type="molecule type" value="Genomic_DNA"/>
</dbReference>
<sequence length="139" mass="16271">MNIKKVADMFDLTIDTLRYYERVGVIPPVPRNSSGYRDYSTNDLNWVYLAKSLRNAGLSIESLIEFAQLAQLRGIQNVEETQKQILLDQLEELEKKLEQMNEVKNLLVYKIENYDTHIAKFKSGEITTNNVEKLWERKT</sequence>
<reference evidence="4" key="1">
    <citation type="submission" date="2022-04" db="EMBL/GenBank/DDBJ databases">
        <title>Draft genome sequences of lactic acid bacteria (LAB) strains involved in meat spoilage.</title>
        <authorList>
            <person name="Palevich N."/>
        </authorList>
    </citation>
    <scope>NUCLEOTIDE SEQUENCE</scope>
    <source>
        <strain evidence="4">9-14</strain>
    </source>
</reference>
<dbReference type="InterPro" id="IPR009061">
    <property type="entry name" value="DNA-bd_dom_put_sf"/>
</dbReference>
<evidence type="ECO:0000313" key="4">
    <source>
        <dbReference type="EMBL" id="MDT1972874.1"/>
    </source>
</evidence>
<protein>
    <submittedName>
        <fullName evidence="4">MerR family transcriptional regulator</fullName>
    </submittedName>
</protein>
<dbReference type="RefSeq" id="WP_311779701.1">
    <property type="nucleotide sequence ID" value="NZ_JALRMR010000001.1"/>
</dbReference>
<dbReference type="InterPro" id="IPR000551">
    <property type="entry name" value="MerR-type_HTH_dom"/>
</dbReference>
<dbReference type="PANTHER" id="PTHR30204">
    <property type="entry name" value="REDOX-CYCLING DRUG-SENSING TRANSCRIPTIONAL ACTIVATOR SOXR"/>
    <property type="match status" value="1"/>
</dbReference>
<evidence type="ECO:0000259" key="3">
    <source>
        <dbReference type="PROSITE" id="PS50937"/>
    </source>
</evidence>
<proteinExistence type="predicted"/>
<dbReference type="SUPFAM" id="SSF46955">
    <property type="entry name" value="Putative DNA-binding domain"/>
    <property type="match status" value="1"/>
</dbReference>
<gene>
    <name evidence="4" type="ORF">MX635_00525</name>
</gene>
<dbReference type="InterPro" id="IPR047057">
    <property type="entry name" value="MerR_fam"/>
</dbReference>
<dbReference type="GO" id="GO:0003677">
    <property type="term" value="F:DNA binding"/>
    <property type="evidence" value="ECO:0007669"/>
    <property type="project" value="UniProtKB-KW"/>
</dbReference>
<keyword evidence="2" id="KW-0175">Coiled coil</keyword>
<evidence type="ECO:0000256" key="1">
    <source>
        <dbReference type="ARBA" id="ARBA00023125"/>
    </source>
</evidence>
<organism evidence="4 5">
    <name type="scientific">Carnobacterium divergens</name>
    <name type="common">Lactobacillus divergens</name>
    <dbReference type="NCBI Taxonomy" id="2748"/>
    <lineage>
        <taxon>Bacteria</taxon>
        <taxon>Bacillati</taxon>
        <taxon>Bacillota</taxon>
        <taxon>Bacilli</taxon>
        <taxon>Lactobacillales</taxon>
        <taxon>Carnobacteriaceae</taxon>
        <taxon>Carnobacterium</taxon>
    </lineage>
</organism>
<dbReference type="SMART" id="SM00422">
    <property type="entry name" value="HTH_MERR"/>
    <property type="match status" value="1"/>
</dbReference>
<name>A0AAW8R573_CARDV</name>
<dbReference type="AlphaFoldDB" id="A0AAW8R573"/>
<accession>A0AAW8R573</accession>
<comment type="caution">
    <text evidence="4">The sequence shown here is derived from an EMBL/GenBank/DDBJ whole genome shotgun (WGS) entry which is preliminary data.</text>
</comment>
<evidence type="ECO:0000256" key="2">
    <source>
        <dbReference type="SAM" id="Coils"/>
    </source>
</evidence>
<dbReference type="Proteomes" id="UP001249945">
    <property type="component" value="Unassembled WGS sequence"/>
</dbReference>
<dbReference type="PROSITE" id="PS50937">
    <property type="entry name" value="HTH_MERR_2"/>
    <property type="match status" value="1"/>
</dbReference>
<dbReference type="GO" id="GO:0003700">
    <property type="term" value="F:DNA-binding transcription factor activity"/>
    <property type="evidence" value="ECO:0007669"/>
    <property type="project" value="InterPro"/>
</dbReference>
<dbReference type="PANTHER" id="PTHR30204:SF98">
    <property type="entry name" value="HTH-TYPE TRANSCRIPTIONAL REGULATOR ADHR"/>
    <property type="match status" value="1"/>
</dbReference>